<sequence>MMTAYATADHASANPAASHAWERTLAAVLAVLLIIFATQSFQFLFADKVNEGMTTRDSAASNPVYLAIFAAQYGIALLLLLYSALHRGLGWQFLAGMVIPGVAALSALWSVGTKMTVTNTVVLTYLVIASYVLSVHFRPAEVLRIYFRVTVFCLVASLVLYVVAPDQVLQARYGGGWVDGWEFRGVMSSKNFAGFVFASTFLLALNGKLIGIGAFWRYSVGLMALGALVLTSSATAVLVVVLLTPASVLLRLSGPYRALLAFAMVVLFFCAIMALPVIGSGAAIDVLGRDATFTGRTDLWRLAFENIAERPVLGFGYTGFFDADPFSPAWQFWQHFRYFLTATFHNAAIEALVSLGLVGLVLLAALCLIAGAVIFNRTVEEGPRLVLVILLSVFLIGGTMEFTILHHNYIGTVVAFYAAFVALTRYGPDQDTLPPSWQPVRQRPPRRPLFAASAPVRTQRPALV</sequence>
<evidence type="ECO:0000313" key="8">
    <source>
        <dbReference type="Proteomes" id="UP000249299"/>
    </source>
</evidence>
<keyword evidence="4 5" id="KW-0472">Membrane</keyword>
<feature type="transmembrane region" description="Helical" evidence="5">
    <location>
        <begin position="91"/>
        <end position="109"/>
    </location>
</feature>
<dbReference type="InterPro" id="IPR051533">
    <property type="entry name" value="WaaL-like"/>
</dbReference>
<proteinExistence type="predicted"/>
<keyword evidence="3 5" id="KW-1133">Transmembrane helix</keyword>
<feature type="transmembrane region" description="Helical" evidence="5">
    <location>
        <begin position="351"/>
        <end position="373"/>
    </location>
</feature>
<reference evidence="7 8" key="1">
    <citation type="submission" date="2017-07" db="EMBL/GenBank/DDBJ databases">
        <title>Draft Genome Sequences of Select Purple Nonsulfur Bacteria.</title>
        <authorList>
            <person name="Lasarre B."/>
            <person name="Mckinlay J.B."/>
        </authorList>
    </citation>
    <scope>NUCLEOTIDE SEQUENCE [LARGE SCALE GENOMIC DNA]</scope>
    <source>
        <strain evidence="7 8">DSM 11290</strain>
    </source>
</reference>
<dbReference type="PANTHER" id="PTHR37422:SF17">
    <property type="entry name" value="O-ANTIGEN LIGASE"/>
    <property type="match status" value="1"/>
</dbReference>
<feature type="transmembrane region" description="Helical" evidence="5">
    <location>
        <begin position="222"/>
        <end position="246"/>
    </location>
</feature>
<feature type="domain" description="O-antigen ligase-related" evidence="6">
    <location>
        <begin position="222"/>
        <end position="363"/>
    </location>
</feature>
<evidence type="ECO:0000256" key="2">
    <source>
        <dbReference type="ARBA" id="ARBA00022692"/>
    </source>
</evidence>
<evidence type="ECO:0000259" key="6">
    <source>
        <dbReference type="Pfam" id="PF04932"/>
    </source>
</evidence>
<dbReference type="InterPro" id="IPR007016">
    <property type="entry name" value="O-antigen_ligase-rel_domated"/>
</dbReference>
<evidence type="ECO:0000256" key="1">
    <source>
        <dbReference type="ARBA" id="ARBA00004141"/>
    </source>
</evidence>
<feature type="transmembrane region" description="Helical" evidence="5">
    <location>
        <begin position="192"/>
        <end position="216"/>
    </location>
</feature>
<feature type="transmembrane region" description="Helical" evidence="5">
    <location>
        <begin position="116"/>
        <end position="133"/>
    </location>
</feature>
<dbReference type="PANTHER" id="PTHR37422">
    <property type="entry name" value="TEICHURONIC ACID BIOSYNTHESIS PROTEIN TUAE"/>
    <property type="match status" value="1"/>
</dbReference>
<accession>A0A327JN34</accession>
<name>A0A327JN34_9HYPH</name>
<feature type="transmembrane region" description="Helical" evidence="5">
    <location>
        <begin position="145"/>
        <end position="164"/>
    </location>
</feature>
<keyword evidence="2 5" id="KW-0812">Transmembrane</keyword>
<organism evidence="7 8">
    <name type="scientific">Rhodobium orientis</name>
    <dbReference type="NCBI Taxonomy" id="34017"/>
    <lineage>
        <taxon>Bacteria</taxon>
        <taxon>Pseudomonadati</taxon>
        <taxon>Pseudomonadota</taxon>
        <taxon>Alphaproteobacteria</taxon>
        <taxon>Hyphomicrobiales</taxon>
        <taxon>Rhodobiaceae</taxon>
        <taxon>Rhodobium</taxon>
    </lineage>
</organism>
<evidence type="ECO:0000256" key="4">
    <source>
        <dbReference type="ARBA" id="ARBA00023136"/>
    </source>
</evidence>
<dbReference type="Pfam" id="PF04932">
    <property type="entry name" value="Wzy_C"/>
    <property type="match status" value="1"/>
</dbReference>
<feature type="transmembrane region" description="Helical" evidence="5">
    <location>
        <begin position="385"/>
        <end position="403"/>
    </location>
</feature>
<comment type="subcellular location">
    <subcellularLocation>
        <location evidence="1">Membrane</location>
        <topology evidence="1">Multi-pass membrane protein</topology>
    </subcellularLocation>
</comment>
<dbReference type="EMBL" id="NPEV01000018">
    <property type="protein sequence ID" value="RAI27471.1"/>
    <property type="molecule type" value="Genomic_DNA"/>
</dbReference>
<dbReference type="GO" id="GO:0016020">
    <property type="term" value="C:membrane"/>
    <property type="evidence" value="ECO:0007669"/>
    <property type="project" value="UniProtKB-SubCell"/>
</dbReference>
<dbReference type="RefSeq" id="WP_111434276.1">
    <property type="nucleotide sequence ID" value="NZ_JACIGG010000020.1"/>
</dbReference>
<gene>
    <name evidence="7" type="ORF">CH339_10300</name>
</gene>
<dbReference type="OrthoDB" id="4391260at2"/>
<comment type="caution">
    <text evidence="7">The sequence shown here is derived from an EMBL/GenBank/DDBJ whole genome shotgun (WGS) entry which is preliminary data.</text>
</comment>
<dbReference type="AlphaFoldDB" id="A0A327JN34"/>
<feature type="transmembrane region" description="Helical" evidence="5">
    <location>
        <begin position="258"/>
        <end position="278"/>
    </location>
</feature>
<dbReference type="Proteomes" id="UP000249299">
    <property type="component" value="Unassembled WGS sequence"/>
</dbReference>
<feature type="transmembrane region" description="Helical" evidence="5">
    <location>
        <begin position="24"/>
        <end position="44"/>
    </location>
</feature>
<feature type="transmembrane region" description="Helical" evidence="5">
    <location>
        <begin position="64"/>
        <end position="85"/>
    </location>
</feature>
<protein>
    <recommendedName>
        <fullName evidence="6">O-antigen ligase-related domain-containing protein</fullName>
    </recommendedName>
</protein>
<keyword evidence="8" id="KW-1185">Reference proteome</keyword>
<evidence type="ECO:0000256" key="5">
    <source>
        <dbReference type="SAM" id="Phobius"/>
    </source>
</evidence>
<evidence type="ECO:0000313" key="7">
    <source>
        <dbReference type="EMBL" id="RAI27471.1"/>
    </source>
</evidence>
<evidence type="ECO:0000256" key="3">
    <source>
        <dbReference type="ARBA" id="ARBA00022989"/>
    </source>
</evidence>